<protein>
    <submittedName>
        <fullName evidence="2">Uncharacterized protein</fullName>
    </submittedName>
</protein>
<feature type="region of interest" description="Disordered" evidence="1">
    <location>
        <begin position="184"/>
        <end position="243"/>
    </location>
</feature>
<evidence type="ECO:0000313" key="3">
    <source>
        <dbReference type="Proteomes" id="UP001419268"/>
    </source>
</evidence>
<accession>A0AAP0PV36</accession>
<dbReference type="EMBL" id="JBBNAG010000002">
    <property type="protein sequence ID" value="KAK9157582.1"/>
    <property type="molecule type" value="Genomic_DNA"/>
</dbReference>
<reference evidence="2 3" key="1">
    <citation type="submission" date="2024-01" db="EMBL/GenBank/DDBJ databases">
        <title>Genome assemblies of Stephania.</title>
        <authorList>
            <person name="Yang L."/>
        </authorList>
    </citation>
    <scope>NUCLEOTIDE SEQUENCE [LARGE SCALE GENOMIC DNA]</scope>
    <source>
        <strain evidence="2">JXDWG</strain>
        <tissue evidence="2">Leaf</tissue>
    </source>
</reference>
<gene>
    <name evidence="2" type="ORF">Scep_004156</name>
</gene>
<proteinExistence type="predicted"/>
<dbReference type="Proteomes" id="UP001419268">
    <property type="component" value="Unassembled WGS sequence"/>
</dbReference>
<organism evidence="2 3">
    <name type="scientific">Stephania cephalantha</name>
    <dbReference type="NCBI Taxonomy" id="152367"/>
    <lineage>
        <taxon>Eukaryota</taxon>
        <taxon>Viridiplantae</taxon>
        <taxon>Streptophyta</taxon>
        <taxon>Embryophyta</taxon>
        <taxon>Tracheophyta</taxon>
        <taxon>Spermatophyta</taxon>
        <taxon>Magnoliopsida</taxon>
        <taxon>Ranunculales</taxon>
        <taxon>Menispermaceae</taxon>
        <taxon>Menispermoideae</taxon>
        <taxon>Cissampelideae</taxon>
        <taxon>Stephania</taxon>
    </lineage>
</organism>
<feature type="region of interest" description="Disordered" evidence="1">
    <location>
        <begin position="94"/>
        <end position="169"/>
    </location>
</feature>
<sequence length="243" mass="26401">MSMSVTVDHGTNMFICISNICCEDVALTYIDGRRQMVCSLLGDLGGAQLVTEEPSLLRRSPALQSKMGVWPWASMALGGSGSYVGSTRRNTYVRISGGDTEEETRRERNRSDKREREREKEERGREKRERDTLLRGREREKEKERDVVERERNGAAQRGGARHLGSGSLRRGRERWFAGDARARAAGAAASQGGDLCAGEVATRSDSSSGGEPAARRDATRMSSPVAATMGTTTSSASPAAAD</sequence>
<feature type="compositionally biased region" description="Basic and acidic residues" evidence="1">
    <location>
        <begin position="103"/>
        <end position="153"/>
    </location>
</feature>
<name>A0AAP0PV36_9MAGN</name>
<comment type="caution">
    <text evidence="2">The sequence shown here is derived from an EMBL/GenBank/DDBJ whole genome shotgun (WGS) entry which is preliminary data.</text>
</comment>
<keyword evidence="3" id="KW-1185">Reference proteome</keyword>
<evidence type="ECO:0000256" key="1">
    <source>
        <dbReference type="SAM" id="MobiDB-lite"/>
    </source>
</evidence>
<evidence type="ECO:0000313" key="2">
    <source>
        <dbReference type="EMBL" id="KAK9157582.1"/>
    </source>
</evidence>
<dbReference type="AlphaFoldDB" id="A0AAP0PV36"/>
<feature type="compositionally biased region" description="Low complexity" evidence="1">
    <location>
        <begin position="227"/>
        <end position="243"/>
    </location>
</feature>